<evidence type="ECO:0000313" key="2">
    <source>
        <dbReference type="Proteomes" id="UP000293912"/>
    </source>
</evidence>
<protein>
    <submittedName>
        <fullName evidence="1">Uncharacterized protein</fullName>
    </submittedName>
</protein>
<dbReference type="Proteomes" id="UP000293912">
    <property type="component" value="Plasmid pDSM1084"/>
</dbReference>
<gene>
    <name evidence="1" type="ORF">HPF_23395</name>
</gene>
<dbReference type="EMBL" id="CP037868">
    <property type="protein sequence ID" value="QBM30653.1"/>
    <property type="molecule type" value="Genomic_DNA"/>
</dbReference>
<sequence>MSVYVLQGYESNVTTRVLPSHDVVISKPSHSILELAAFDVVKACSGVFRAEYGGWIVPARNAGRAYAMLERKFKKIS</sequence>
<accession>A0A4V1AC92</accession>
<dbReference type="KEGG" id="hpse:HPF_23395"/>
<geneLocation type="plasmid" evidence="1 2">
    <name>pDSM1084</name>
</geneLocation>
<proteinExistence type="predicted"/>
<dbReference type="AlphaFoldDB" id="A0A4V1AC92"/>
<reference evidence="1 2" key="1">
    <citation type="submission" date="2019-03" db="EMBL/GenBank/DDBJ databases">
        <authorList>
            <person name="Sebastian G."/>
            <person name="Baumann P."/>
            <person name="Ruckert C."/>
            <person name="Kalinowski J."/>
            <person name="Nebel B."/>
            <person name="Takors R."/>
            <person name="Blombach B."/>
        </authorList>
    </citation>
    <scope>NUCLEOTIDE SEQUENCE [LARGE SCALE GENOMIC DNA]</scope>
    <source>
        <strain evidence="1 2">DSM 1084</strain>
        <plasmid evidence="1 2">pDSM1084</plasmid>
    </source>
</reference>
<organism evidence="1 2">
    <name type="scientific">Hydrogenophaga pseudoflava</name>
    <name type="common">Pseudomonas carboxydoflava</name>
    <dbReference type="NCBI Taxonomy" id="47421"/>
    <lineage>
        <taxon>Bacteria</taxon>
        <taxon>Pseudomonadati</taxon>
        <taxon>Pseudomonadota</taxon>
        <taxon>Betaproteobacteria</taxon>
        <taxon>Burkholderiales</taxon>
        <taxon>Comamonadaceae</taxon>
        <taxon>Hydrogenophaga</taxon>
    </lineage>
</organism>
<evidence type="ECO:0000313" key="1">
    <source>
        <dbReference type="EMBL" id="QBM30653.1"/>
    </source>
</evidence>
<name>A0A4V1AC92_HYDPS</name>
<keyword evidence="2" id="KW-1185">Reference proteome</keyword>
<keyword evidence="1" id="KW-0614">Plasmid</keyword>